<protein>
    <recommendedName>
        <fullName evidence="2">PH domain-containing protein</fullName>
    </recommendedName>
</protein>
<dbReference type="Pfam" id="PF00169">
    <property type="entry name" value="PH"/>
    <property type="match status" value="1"/>
</dbReference>
<evidence type="ECO:0000313" key="3">
    <source>
        <dbReference type="EnsemblMetazoa" id="CLYHEMP002870.1"/>
    </source>
</evidence>
<evidence type="ECO:0000313" key="4">
    <source>
        <dbReference type="Proteomes" id="UP000594262"/>
    </source>
</evidence>
<dbReference type="Gene3D" id="2.30.29.30">
    <property type="entry name" value="Pleckstrin-homology domain (PH domain)/Phosphotyrosine-binding domain (PTB)"/>
    <property type="match status" value="1"/>
</dbReference>
<organism evidence="3 4">
    <name type="scientific">Clytia hemisphaerica</name>
    <dbReference type="NCBI Taxonomy" id="252671"/>
    <lineage>
        <taxon>Eukaryota</taxon>
        <taxon>Metazoa</taxon>
        <taxon>Cnidaria</taxon>
        <taxon>Hydrozoa</taxon>
        <taxon>Hydroidolina</taxon>
        <taxon>Leptothecata</taxon>
        <taxon>Obeliida</taxon>
        <taxon>Clytiidae</taxon>
        <taxon>Clytia</taxon>
    </lineage>
</organism>
<feature type="region of interest" description="Disordered" evidence="1">
    <location>
        <begin position="218"/>
        <end position="244"/>
    </location>
</feature>
<feature type="compositionally biased region" description="Basic residues" evidence="1">
    <location>
        <begin position="227"/>
        <end position="244"/>
    </location>
</feature>
<evidence type="ECO:0000256" key="1">
    <source>
        <dbReference type="SAM" id="MobiDB-lite"/>
    </source>
</evidence>
<dbReference type="SMART" id="SM00233">
    <property type="entry name" value="PH"/>
    <property type="match status" value="1"/>
</dbReference>
<dbReference type="InterPro" id="IPR011993">
    <property type="entry name" value="PH-like_dom_sf"/>
</dbReference>
<dbReference type="EnsemblMetazoa" id="CLYHEMT002870.1">
    <property type="protein sequence ID" value="CLYHEMP002870.1"/>
    <property type="gene ID" value="CLYHEMG002870"/>
</dbReference>
<keyword evidence="4" id="KW-1185">Reference proteome</keyword>
<reference evidence="3" key="1">
    <citation type="submission" date="2021-01" db="UniProtKB">
        <authorList>
            <consortium name="EnsemblMetazoa"/>
        </authorList>
    </citation>
    <scope>IDENTIFICATION</scope>
</reference>
<accession>A0A7M5UQI5</accession>
<dbReference type="InterPro" id="IPR001849">
    <property type="entry name" value="PH_domain"/>
</dbReference>
<dbReference type="PROSITE" id="PS50003">
    <property type="entry name" value="PH_DOMAIN"/>
    <property type="match status" value="1"/>
</dbReference>
<dbReference type="OrthoDB" id="5946437at2759"/>
<sequence>MKNRNKNMDTDENQTNIREGYMFVQSSSVWKPWAMKAKYFILTNEHLYCYKRRGDLDSIPNDVIPLSGLAVTIDEEKRGLRKRFYLRMTSTELRRSLNLFCFMADERNEWLTAILTALAGKYTDKGLRHNLRRKSGKTHSLGEVEFNRRNQIDSLEQLRPFSISCLELTNLSVMTDPLNPTRSVVPIRKTFAELHASKKMSSSSLDVNIRTDLSVDSNLGSNSAPLKRNHKMKSSTFKTHKRHQSMSDLLLLNDDPLSETTDKKKRKRKGISLGGVWAGNLSFKTMSISNLNRLK</sequence>
<feature type="domain" description="PH" evidence="2">
    <location>
        <begin position="15"/>
        <end position="119"/>
    </location>
</feature>
<dbReference type="AlphaFoldDB" id="A0A7M5UQI5"/>
<dbReference type="Proteomes" id="UP000594262">
    <property type="component" value="Unplaced"/>
</dbReference>
<dbReference type="CDD" id="cd00821">
    <property type="entry name" value="PH"/>
    <property type="match status" value="1"/>
</dbReference>
<dbReference type="SUPFAM" id="SSF50729">
    <property type="entry name" value="PH domain-like"/>
    <property type="match status" value="1"/>
</dbReference>
<evidence type="ECO:0000259" key="2">
    <source>
        <dbReference type="PROSITE" id="PS50003"/>
    </source>
</evidence>
<name>A0A7M5UQI5_9CNID</name>
<proteinExistence type="predicted"/>